<comment type="caution">
    <text evidence="6">The sequence shown here is derived from an EMBL/GenBank/DDBJ whole genome shotgun (WGS) entry which is preliminary data.</text>
</comment>
<dbReference type="InterPro" id="IPR050454">
    <property type="entry name" value="RTT106/SSRP1_HistChap/FACT"/>
</dbReference>
<evidence type="ECO:0000256" key="3">
    <source>
        <dbReference type="ARBA" id="ARBA00038654"/>
    </source>
</evidence>
<comment type="similarity">
    <text evidence="1">Belongs to the RTT106 family.</text>
</comment>
<proteinExistence type="inferred from homology"/>
<dbReference type="Gene3D" id="2.30.29.30">
    <property type="entry name" value="Pleckstrin-homology domain (PH domain)/Phosphotyrosine-binding domain (PTB)"/>
    <property type="match status" value="1"/>
</dbReference>
<comment type="subunit">
    <text evidence="3">Interacts with histones H3 and H4.</text>
</comment>
<dbReference type="InterPro" id="IPR011993">
    <property type="entry name" value="PH-like_dom_sf"/>
</dbReference>
<evidence type="ECO:0000256" key="4">
    <source>
        <dbReference type="SAM" id="MobiDB-lite"/>
    </source>
</evidence>
<evidence type="ECO:0000313" key="6">
    <source>
        <dbReference type="EMBL" id="TKA49151.1"/>
    </source>
</evidence>
<comment type="function">
    <text evidence="2">Histones H3 and H4 chaperone involved in the nucleosome formation and heterochromatin silencing. Required for the deposition of H3K56ac-carrying H3-H4 complex onto newly-replicated DNA. Plays a role in the transcriptional regulation of the cell-cycle dependent histone genes by creating a repressive structure at the core histone gene promoter.</text>
</comment>
<gene>
    <name evidence="6" type="ORF">B0A54_01227</name>
</gene>
<dbReference type="EMBL" id="NAJP01000002">
    <property type="protein sequence ID" value="TKA49151.1"/>
    <property type="molecule type" value="Genomic_DNA"/>
</dbReference>
<feature type="compositionally biased region" description="Acidic residues" evidence="4">
    <location>
        <begin position="387"/>
        <end position="432"/>
    </location>
</feature>
<reference evidence="6 7" key="1">
    <citation type="submission" date="2017-03" db="EMBL/GenBank/DDBJ databases">
        <title>Genomes of endolithic fungi from Antarctica.</title>
        <authorList>
            <person name="Coleine C."/>
            <person name="Masonjones S."/>
            <person name="Stajich J.E."/>
        </authorList>
    </citation>
    <scope>NUCLEOTIDE SEQUENCE [LARGE SCALE GENOMIC DNA]</scope>
    <source>
        <strain evidence="6 7">CCFEE 5311</strain>
    </source>
</reference>
<organism evidence="6 7">
    <name type="scientific">Friedmanniomyces endolithicus</name>
    <dbReference type="NCBI Taxonomy" id="329885"/>
    <lineage>
        <taxon>Eukaryota</taxon>
        <taxon>Fungi</taxon>
        <taxon>Dikarya</taxon>
        <taxon>Ascomycota</taxon>
        <taxon>Pezizomycotina</taxon>
        <taxon>Dothideomycetes</taxon>
        <taxon>Dothideomycetidae</taxon>
        <taxon>Mycosphaerellales</taxon>
        <taxon>Teratosphaeriaceae</taxon>
        <taxon>Friedmanniomyces</taxon>
    </lineage>
</organism>
<evidence type="ECO:0000259" key="5">
    <source>
        <dbReference type="SMART" id="SM01287"/>
    </source>
</evidence>
<protein>
    <recommendedName>
        <fullName evidence="5">Histone chaperone RTT106/FACT complex subunit SPT16-like middle domain-containing protein</fullName>
    </recommendedName>
</protein>
<feature type="domain" description="Histone chaperone RTT106/FACT complex subunit SPT16-like middle" evidence="5">
    <location>
        <begin position="235"/>
        <end position="337"/>
    </location>
</feature>
<name>A0A4U0VIN2_9PEZI</name>
<dbReference type="Proteomes" id="UP000310066">
    <property type="component" value="Unassembled WGS sequence"/>
</dbReference>
<dbReference type="OrthoDB" id="75754at2759"/>
<dbReference type="PANTHER" id="PTHR45849">
    <property type="entry name" value="FACT COMPLEX SUBUNIT SSRP1"/>
    <property type="match status" value="1"/>
</dbReference>
<dbReference type="STRING" id="329885.A0A4U0VIN2"/>
<dbReference type="GO" id="GO:0042393">
    <property type="term" value="F:histone binding"/>
    <property type="evidence" value="ECO:0007669"/>
    <property type="project" value="TreeGrafter"/>
</dbReference>
<dbReference type="PANTHER" id="PTHR45849:SF3">
    <property type="entry name" value="HISTONE CHAPERONE RTT106"/>
    <property type="match status" value="1"/>
</dbReference>
<dbReference type="Gene3D" id="2.30.29.120">
    <property type="match status" value="1"/>
</dbReference>
<dbReference type="AlphaFoldDB" id="A0A4U0VIN2"/>
<dbReference type="SUPFAM" id="SSF50729">
    <property type="entry name" value="PH domain-like"/>
    <property type="match status" value="1"/>
</dbReference>
<accession>A0A4U0VIN2</accession>
<dbReference type="SMART" id="SM01287">
    <property type="entry name" value="Rtt106"/>
    <property type="match status" value="1"/>
</dbReference>
<evidence type="ECO:0000313" key="7">
    <source>
        <dbReference type="Proteomes" id="UP000310066"/>
    </source>
</evidence>
<evidence type="ECO:0000256" key="2">
    <source>
        <dbReference type="ARBA" id="ARBA00037550"/>
    </source>
</evidence>
<dbReference type="InterPro" id="IPR013719">
    <property type="entry name" value="RTT106/SPT16-like_middle_dom"/>
</dbReference>
<feature type="region of interest" description="Disordered" evidence="4">
    <location>
        <begin position="355"/>
        <end position="432"/>
    </location>
</feature>
<dbReference type="Pfam" id="PF08512">
    <property type="entry name" value="Rttp106-like_middle"/>
    <property type="match status" value="1"/>
</dbReference>
<evidence type="ECO:0000256" key="1">
    <source>
        <dbReference type="ARBA" id="ARBA00006159"/>
    </source>
</evidence>
<sequence>MTGHTLAIGAAFPPDIATRIINAIDRYPDLQPLFQEIVRHASAIQSRSVPANNKKRKLEDAPLDQIDGIHIPTAISNPIVAYECKDVSFQVPARKKLKLQLVADANDRTRQEVRLQNQQSNAVDYSLPVSQIDQVFCLPVPEKQQRQWNFVIFPRPGATTTHGEACEQVVFTMSEVAATGATSASHNITAQDTFITVTEKELNLLLQPQGKHVVTPVAAEFVSSIPQPHRKGEKAYHVKAHRGSKDGYLFLLPTGIVSGFRKPLAFFPFATIEAISYTSVLQRTFNLVITSREPATTAAAGEEDDQTKDVEFSMIDQADFAGMDGYIKRHGLNDASMAGERRAKAYNVNKVKREDGSVNGGAEVGGGVGGEGDGLTELQRAELQLQDAEDEEEEDYVESGGESDGEGEEEEDSEGEDAEEGGGDEMEEDENE</sequence>
<dbReference type="GO" id="GO:0031491">
    <property type="term" value="F:nucleosome binding"/>
    <property type="evidence" value="ECO:0007669"/>
    <property type="project" value="TreeGrafter"/>
</dbReference>
<feature type="compositionally biased region" description="Gly residues" evidence="4">
    <location>
        <begin position="358"/>
        <end position="373"/>
    </location>
</feature>